<reference evidence="3" key="1">
    <citation type="submission" date="2022-08" db="UniProtKB">
        <authorList>
            <consortium name="EnsemblMetazoa"/>
        </authorList>
    </citation>
    <scope>IDENTIFICATION</scope>
    <source>
        <strain evidence="3">Israel</strain>
    </source>
</reference>
<dbReference type="Pfam" id="PF00135">
    <property type="entry name" value="COesterase"/>
    <property type="match status" value="1"/>
</dbReference>
<evidence type="ECO:0000313" key="3">
    <source>
        <dbReference type="EnsemblMetazoa" id="PPAI010147-PA"/>
    </source>
</evidence>
<keyword evidence="4" id="KW-1185">Reference proteome</keyword>
<evidence type="ECO:0000256" key="1">
    <source>
        <dbReference type="ARBA" id="ARBA00023180"/>
    </source>
</evidence>
<dbReference type="AlphaFoldDB" id="A0A1B0EZ52"/>
<feature type="domain" description="Carboxylesterase type B" evidence="2">
    <location>
        <begin position="33"/>
        <end position="342"/>
    </location>
</feature>
<accession>A0A1B0EZ52</accession>
<dbReference type="PANTHER" id="PTHR11559">
    <property type="entry name" value="CARBOXYLESTERASE"/>
    <property type="match status" value="1"/>
</dbReference>
<dbReference type="InterPro" id="IPR029058">
    <property type="entry name" value="AB_hydrolase_fold"/>
</dbReference>
<dbReference type="VEuPathDB" id="VectorBase:PPAI010147"/>
<dbReference type="InterPro" id="IPR002018">
    <property type="entry name" value="CarbesteraseB"/>
</dbReference>
<sequence length="349" mass="39615">MWPSMKVVLVSAFFCISAIQCKSRNGDLVVCPRGGCILGTVLPGHQRPYEAFLGVPYAKPPVGKLRFRSPLPVEPWYPTIWNGTFSRSTCIQKIYASWLTVSTGEEDCLYMNIYRPMRKKTRKHLPVIVLITGGGFSIGTGNNVDFSPDYIMNRKDIILVVLQHRLGVFGYLCSGTTASQGNFGLKDQQLALEWIRDNIETFGGNSQLVTLLGQGSGCAAVMMHMMNAKSSLLFHQVILQSGSLAHWALLKNPKSHFKRQARYAGIVDYKSLTTKEIVSKLRKVDAEILRESSDRFKFWHFDHLVNYRPCIEKETWKDPFLTVNPYVAWANGTYYPKPILITLHCYFRF</sequence>
<evidence type="ECO:0000313" key="4">
    <source>
        <dbReference type="Proteomes" id="UP000092462"/>
    </source>
</evidence>
<organism evidence="3 4">
    <name type="scientific">Phlebotomus papatasi</name>
    <name type="common">Sandfly</name>
    <dbReference type="NCBI Taxonomy" id="29031"/>
    <lineage>
        <taxon>Eukaryota</taxon>
        <taxon>Metazoa</taxon>
        <taxon>Ecdysozoa</taxon>
        <taxon>Arthropoda</taxon>
        <taxon>Hexapoda</taxon>
        <taxon>Insecta</taxon>
        <taxon>Pterygota</taxon>
        <taxon>Neoptera</taxon>
        <taxon>Endopterygota</taxon>
        <taxon>Diptera</taxon>
        <taxon>Nematocera</taxon>
        <taxon>Psychodoidea</taxon>
        <taxon>Psychodidae</taxon>
        <taxon>Phlebotomus</taxon>
        <taxon>Phlebotomus</taxon>
    </lineage>
</organism>
<evidence type="ECO:0000259" key="2">
    <source>
        <dbReference type="Pfam" id="PF00135"/>
    </source>
</evidence>
<dbReference type="Proteomes" id="UP000092462">
    <property type="component" value="Unassembled WGS sequence"/>
</dbReference>
<keyword evidence="1" id="KW-0325">Glycoprotein</keyword>
<name>A0A1B0EZ52_PHLPP</name>
<dbReference type="InterPro" id="IPR050309">
    <property type="entry name" value="Type-B_Carboxylest/Lipase"/>
</dbReference>
<protein>
    <recommendedName>
        <fullName evidence="2">Carboxylesterase type B domain-containing protein</fullName>
    </recommendedName>
</protein>
<dbReference type="EnsemblMetazoa" id="PPAI010147-RA">
    <property type="protein sequence ID" value="PPAI010147-PA"/>
    <property type="gene ID" value="PPAI010147"/>
</dbReference>
<dbReference type="EMBL" id="AJVK01007765">
    <property type="status" value="NOT_ANNOTATED_CDS"/>
    <property type="molecule type" value="Genomic_DNA"/>
</dbReference>
<dbReference type="SUPFAM" id="SSF53474">
    <property type="entry name" value="alpha/beta-Hydrolases"/>
    <property type="match status" value="1"/>
</dbReference>
<dbReference type="VEuPathDB" id="VectorBase:PPAPM1_009499"/>
<proteinExistence type="predicted"/>
<dbReference type="Gene3D" id="3.40.50.1820">
    <property type="entry name" value="alpha/beta hydrolase"/>
    <property type="match status" value="1"/>
</dbReference>